<protein>
    <recommendedName>
        <fullName evidence="3">YD repeat-containing protein</fullName>
    </recommendedName>
</protein>
<proteinExistence type="predicted"/>
<reference evidence="1 2" key="1">
    <citation type="submission" date="2016-10" db="EMBL/GenBank/DDBJ databases">
        <authorList>
            <person name="de Groot N.N."/>
        </authorList>
    </citation>
    <scope>NUCLEOTIDE SEQUENCE [LARGE SCALE GENOMIC DNA]</scope>
    <source>
        <strain evidence="1 2">DSM 23048</strain>
    </source>
</reference>
<dbReference type="EMBL" id="FNYS01000022">
    <property type="protein sequence ID" value="SEJ29487.1"/>
    <property type="molecule type" value="Genomic_DNA"/>
</dbReference>
<dbReference type="Proteomes" id="UP000183077">
    <property type="component" value="Unassembled WGS sequence"/>
</dbReference>
<evidence type="ECO:0000313" key="1">
    <source>
        <dbReference type="EMBL" id="SEJ29487.1"/>
    </source>
</evidence>
<dbReference type="RefSeq" id="WP_074747582.1">
    <property type="nucleotide sequence ID" value="NZ_FNYS01000022.1"/>
</dbReference>
<evidence type="ECO:0008006" key="3">
    <source>
        <dbReference type="Google" id="ProtNLM"/>
    </source>
</evidence>
<gene>
    <name evidence="1" type="ORF">SAMN04488018_12237</name>
</gene>
<dbReference type="GeneID" id="82258374"/>
<dbReference type="AlphaFoldDB" id="A0A1H6XRU4"/>
<sequence>MRKYGYLLVVIFSVLSLNIVLAQQWNVPDIYPPSSEVFKQSTIEDLKSSPTGQFSYQVPIYDYQLQDITLPISLDYVSGVKVNDIGGSVGMSWNLNAGGVISRVLRGKADEKYDQYSPNLSKIHSKDPEEWKKFKDSSQDNSKYDTEADWFSFNISNGISGEFFIDRNLKVTYNGKDNIKISAKWVNLGVGTFLEFEIIDNLGNKYVFGGSEQFIEESKNKALKQSLRQTVYESAWFLKKITSRSNQVINLEYEENNLDYNSSVSNSLIYSVACSTDPNTIGGLDKGWEMTDIREVYNLSLKSKRLKKINSNVGSVIFEYNKIREDIITGSGKLLTGIKAYNFKNIVVKDLSLNYDQTDRAIDYRMATWYRLNLNTIEKRYFLTTIIDNMALSTYKFKYDRINSLPSRFSFEQDKDGYPKYAYLNTSPYPAMQYLNLDNFEAIVNKAGGKQYLTSDFEYDKNYSGVGNLIEIEYPTKGITKISYEPHYGSEVRKVNVSLGGSISLRTNCASRPRDEIKEIIIEIPLNGTNYLELTGSGSVDYDRCNPGAGHGGKDFHDRIQVSVQDLTTSSTIFSVSRDMTQETIYQTKASCTTGGQHCAITVVPGRKYKLTFGALTRLNDVAANFTYNYGHREEYKTFKDVVLAGGSRVSFIENYNEKGEKQESKKNYYNSLNKIESGDSSIITRWNRKYLSKTQTYPICIAKEAYGSNKMFSLYTMLEPKRDRYRYVLQDNSILNDFMNRGNQVYYEVITEETENIGLKENVYNINVDEAARAEIDLDLPNVPMSSTRQERYLLMSENYYKIKEPKIYLKVKEVKNKYQSFNSGSKKMSYVIRRHYFASDGDGFELKFDLDPFSVTSYFNSMVYNNISSVTTNEYNELGSLFMTQTSNFIYKNQNLSSKEFIFSNGINKSKIEYNYALDSNNTFLIDRNIVGIPLEEREYKNDVLSSKKVLNFNNQVNPKEIITYGKDGSLINKNTLTYDTDYKNIIEFKNENGLKQTLLYGYNKSLLIAKIDNASKEEVASALGISVANLQTIDETKLTQINNLRTNMSLKEALITTYEHKPLVGVTKITDPKGVYIVYEYDKANRLEFIKDKEGNILSKYEYKYKNN</sequence>
<name>A0A1H6XRU4_9FLAO</name>
<evidence type="ECO:0000313" key="2">
    <source>
        <dbReference type="Proteomes" id="UP000183077"/>
    </source>
</evidence>
<organism evidence="1 2">
    <name type="scientific">Myroides marinus</name>
    <dbReference type="NCBI Taxonomy" id="703342"/>
    <lineage>
        <taxon>Bacteria</taxon>
        <taxon>Pseudomonadati</taxon>
        <taxon>Bacteroidota</taxon>
        <taxon>Flavobacteriia</taxon>
        <taxon>Flavobacteriales</taxon>
        <taxon>Flavobacteriaceae</taxon>
        <taxon>Myroides</taxon>
    </lineage>
</organism>
<accession>A0A1H6XRU4</accession>